<keyword evidence="6 7" id="KW-0472">Membrane</keyword>
<evidence type="ECO:0000256" key="3">
    <source>
        <dbReference type="ARBA" id="ARBA00022692"/>
    </source>
</evidence>
<organism evidence="9 10">
    <name type="scientific">Nonomuraea rosea</name>
    <dbReference type="NCBI Taxonomy" id="638574"/>
    <lineage>
        <taxon>Bacteria</taxon>
        <taxon>Bacillati</taxon>
        <taxon>Actinomycetota</taxon>
        <taxon>Actinomycetes</taxon>
        <taxon>Streptosporangiales</taxon>
        <taxon>Streptosporangiaceae</taxon>
        <taxon>Nonomuraea</taxon>
    </lineage>
</organism>
<keyword evidence="4 7" id="KW-1133">Transmembrane helix</keyword>
<feature type="transmembrane region" description="Helical" evidence="7">
    <location>
        <begin position="44"/>
        <end position="63"/>
    </location>
</feature>
<comment type="caution">
    <text evidence="9">The sequence shown here is derived from an EMBL/GenBank/DDBJ whole genome shotgun (WGS) entry which is preliminary data.</text>
</comment>
<dbReference type="Pfam" id="PF00999">
    <property type="entry name" value="Na_H_Exchanger"/>
    <property type="match status" value="1"/>
</dbReference>
<keyword evidence="5" id="KW-0406">Ion transport</keyword>
<gene>
    <name evidence="9" type="ORF">GCM10022419_054640</name>
</gene>
<evidence type="ECO:0000256" key="2">
    <source>
        <dbReference type="ARBA" id="ARBA00022448"/>
    </source>
</evidence>
<feature type="transmembrane region" description="Helical" evidence="7">
    <location>
        <begin position="393"/>
        <end position="411"/>
    </location>
</feature>
<feature type="transmembrane region" description="Helical" evidence="7">
    <location>
        <begin position="12"/>
        <end position="32"/>
    </location>
</feature>
<dbReference type="PANTHER" id="PTHR32468">
    <property type="entry name" value="CATION/H + ANTIPORTER"/>
    <property type="match status" value="1"/>
</dbReference>
<sequence length="442" mass="46044">MPFAIPVPPIPAHPLMLFLLQVGVLLMLAVALGRLAARFGMPAVVGELCTGVILGPSLLSHAWPELQRGLFPPVAEQFHLLDGVGQIGVLLLVGITGVHLDSGLVRRMGAKPAWVSFFGMIIPFGLGIGTGLLLPPALVGGQVDSTVFALFLGVAMCVSAIPVIAKVLFDMNFMHREIGQITLAAGMVDDAFGWFMLSVVSAMATSQLRAGSVVLSLATMGAVVAVAIALGRPLTRRVYEMADRSPDTWLPIPITVVLILLCAAGTHALGMEAIFGAFLCGILISGHGKGIVTKLAPLRTIVLGVFAPIFFATAGLRMDLTALGRGDVLAMAVVVLAIAIAGKFAGAYIGARVARMGHWEGLALGAAMNARGVIEVIVAMAGLRLGVLTVETYTIIVLVAVITSLMAPPLLRWAMARIQHTPLEEERLPATAGAGSGALPMM</sequence>
<evidence type="ECO:0000256" key="7">
    <source>
        <dbReference type="SAM" id="Phobius"/>
    </source>
</evidence>
<reference evidence="10" key="1">
    <citation type="journal article" date="2019" name="Int. J. Syst. Evol. Microbiol.">
        <title>The Global Catalogue of Microorganisms (GCM) 10K type strain sequencing project: providing services to taxonomists for standard genome sequencing and annotation.</title>
        <authorList>
            <consortium name="The Broad Institute Genomics Platform"/>
            <consortium name="The Broad Institute Genome Sequencing Center for Infectious Disease"/>
            <person name="Wu L."/>
            <person name="Ma J."/>
        </authorList>
    </citation>
    <scope>NUCLEOTIDE SEQUENCE [LARGE SCALE GENOMIC DNA]</scope>
    <source>
        <strain evidence="10">JCM 17326</strain>
    </source>
</reference>
<evidence type="ECO:0000256" key="5">
    <source>
        <dbReference type="ARBA" id="ARBA00023065"/>
    </source>
</evidence>
<keyword evidence="10" id="KW-1185">Reference proteome</keyword>
<feature type="transmembrane region" description="Helical" evidence="7">
    <location>
        <begin position="210"/>
        <end position="230"/>
    </location>
</feature>
<dbReference type="EMBL" id="BAABDQ010000012">
    <property type="protein sequence ID" value="GAA3567011.1"/>
    <property type="molecule type" value="Genomic_DNA"/>
</dbReference>
<feature type="transmembrane region" description="Helical" evidence="7">
    <location>
        <begin position="273"/>
        <end position="291"/>
    </location>
</feature>
<accession>A0ABP6XMF7</accession>
<dbReference type="Gene3D" id="1.20.1530.20">
    <property type="match status" value="1"/>
</dbReference>
<dbReference type="Proteomes" id="UP001500630">
    <property type="component" value="Unassembled WGS sequence"/>
</dbReference>
<evidence type="ECO:0000259" key="8">
    <source>
        <dbReference type="Pfam" id="PF00999"/>
    </source>
</evidence>
<feature type="transmembrane region" description="Helical" evidence="7">
    <location>
        <begin position="83"/>
        <end position="100"/>
    </location>
</feature>
<feature type="transmembrane region" description="Helical" evidence="7">
    <location>
        <begin position="112"/>
        <end position="134"/>
    </location>
</feature>
<dbReference type="InterPro" id="IPR050794">
    <property type="entry name" value="CPA2_transporter"/>
</dbReference>
<feature type="transmembrane region" description="Helical" evidence="7">
    <location>
        <begin position="298"/>
        <end position="316"/>
    </location>
</feature>
<feature type="transmembrane region" description="Helical" evidence="7">
    <location>
        <begin position="250"/>
        <end position="267"/>
    </location>
</feature>
<evidence type="ECO:0000256" key="1">
    <source>
        <dbReference type="ARBA" id="ARBA00004141"/>
    </source>
</evidence>
<evidence type="ECO:0000256" key="4">
    <source>
        <dbReference type="ARBA" id="ARBA00022989"/>
    </source>
</evidence>
<evidence type="ECO:0000256" key="6">
    <source>
        <dbReference type="ARBA" id="ARBA00023136"/>
    </source>
</evidence>
<dbReference type="InterPro" id="IPR006153">
    <property type="entry name" value="Cation/H_exchanger_TM"/>
</dbReference>
<feature type="transmembrane region" description="Helical" evidence="7">
    <location>
        <begin position="181"/>
        <end position="204"/>
    </location>
</feature>
<feature type="transmembrane region" description="Helical" evidence="7">
    <location>
        <begin position="146"/>
        <end position="169"/>
    </location>
</feature>
<evidence type="ECO:0000313" key="9">
    <source>
        <dbReference type="EMBL" id="GAA3567011.1"/>
    </source>
</evidence>
<protein>
    <recommendedName>
        <fullName evidence="8">Cation/H+ exchanger transmembrane domain-containing protein</fullName>
    </recommendedName>
</protein>
<dbReference type="InterPro" id="IPR038770">
    <property type="entry name" value="Na+/solute_symporter_sf"/>
</dbReference>
<dbReference type="PANTHER" id="PTHR32468:SF0">
    <property type="entry name" value="K(+)_H(+) ANTIPORTER 1"/>
    <property type="match status" value="1"/>
</dbReference>
<name>A0ABP6XMF7_9ACTN</name>
<feature type="transmembrane region" description="Helical" evidence="7">
    <location>
        <begin position="328"/>
        <end position="349"/>
    </location>
</feature>
<keyword evidence="2" id="KW-0813">Transport</keyword>
<feature type="domain" description="Cation/H+ exchanger transmembrane" evidence="8">
    <location>
        <begin position="29"/>
        <end position="414"/>
    </location>
</feature>
<evidence type="ECO:0000313" key="10">
    <source>
        <dbReference type="Proteomes" id="UP001500630"/>
    </source>
</evidence>
<comment type="subcellular location">
    <subcellularLocation>
        <location evidence="1">Membrane</location>
        <topology evidence="1">Multi-pass membrane protein</topology>
    </subcellularLocation>
</comment>
<feature type="transmembrane region" description="Helical" evidence="7">
    <location>
        <begin position="361"/>
        <end position="381"/>
    </location>
</feature>
<keyword evidence="3 7" id="KW-0812">Transmembrane</keyword>
<dbReference type="RefSeq" id="WP_345566036.1">
    <property type="nucleotide sequence ID" value="NZ_BAABDQ010000012.1"/>
</dbReference>
<proteinExistence type="predicted"/>